<evidence type="ECO:0000313" key="1">
    <source>
        <dbReference type="EMBL" id="RNL79612.1"/>
    </source>
</evidence>
<proteinExistence type="predicted"/>
<dbReference type="Pfam" id="PF12915">
    <property type="entry name" value="DUF3833"/>
    <property type="match status" value="1"/>
</dbReference>
<dbReference type="EMBL" id="RJSG01000002">
    <property type="protein sequence ID" value="RNL79612.1"/>
    <property type="molecule type" value="Genomic_DNA"/>
</dbReference>
<dbReference type="Proteomes" id="UP000277094">
    <property type="component" value="Unassembled WGS sequence"/>
</dbReference>
<comment type="caution">
    <text evidence="1">The sequence shown here is derived from an EMBL/GenBank/DDBJ whole genome shotgun (WGS) entry which is preliminary data.</text>
</comment>
<organism evidence="1 2">
    <name type="scientific">Nocardioides marmorisolisilvae</name>
    <dbReference type="NCBI Taxonomy" id="1542737"/>
    <lineage>
        <taxon>Bacteria</taxon>
        <taxon>Bacillati</taxon>
        <taxon>Actinomycetota</taxon>
        <taxon>Actinomycetes</taxon>
        <taxon>Propionibacteriales</taxon>
        <taxon>Nocardioidaceae</taxon>
        <taxon>Nocardioides</taxon>
    </lineage>
</organism>
<sequence>MAVPDGPRDVVVNDTQTFPNGKVWERTMRGELLEPGRWRMTADDMPGGALITVGSDGYTFTYRIWVPLLGPLKVPLRCHDEVRFSDEATLLDTIEFRFLGIRVGTLTMQLRRD</sequence>
<evidence type="ECO:0000313" key="2">
    <source>
        <dbReference type="Proteomes" id="UP000277094"/>
    </source>
</evidence>
<dbReference type="InterPro" id="IPR024409">
    <property type="entry name" value="DUF3833"/>
</dbReference>
<protein>
    <submittedName>
        <fullName evidence="1">DUF3833 family protein</fullName>
    </submittedName>
</protein>
<accession>A0A3N0DVG6</accession>
<dbReference type="RefSeq" id="WP_123234115.1">
    <property type="nucleotide sequence ID" value="NZ_RJSG01000002.1"/>
</dbReference>
<name>A0A3N0DVG6_9ACTN</name>
<keyword evidence="2" id="KW-1185">Reference proteome</keyword>
<dbReference type="AlphaFoldDB" id="A0A3N0DVG6"/>
<gene>
    <name evidence="1" type="ORF">EFL95_11615</name>
</gene>
<dbReference type="OrthoDB" id="1273722at2"/>
<reference evidence="1 2" key="1">
    <citation type="submission" date="2018-11" db="EMBL/GenBank/DDBJ databases">
        <authorList>
            <person name="Li F."/>
        </authorList>
    </citation>
    <scope>NUCLEOTIDE SEQUENCE [LARGE SCALE GENOMIC DNA]</scope>
    <source>
        <strain evidence="1 2">KIS18-7</strain>
    </source>
</reference>